<dbReference type="EMBL" id="DACTUL010000022">
    <property type="protein sequence ID" value="HAT6345053.1"/>
    <property type="molecule type" value="Genomic_DNA"/>
</dbReference>
<name>A0AAD3YL12_AERHY</name>
<gene>
    <name evidence="1" type="ORF">JAJ28_002806</name>
</gene>
<proteinExistence type="predicted"/>
<reference evidence="1" key="2">
    <citation type="submission" date="2020-01" db="EMBL/GenBank/DDBJ databases">
        <authorList>
            <consortium name="NCBI Pathogen Detection Project"/>
        </authorList>
    </citation>
    <scope>NUCLEOTIDE SEQUENCE</scope>
    <source>
        <strain evidence="1">OLC2673_Aeromonas</strain>
    </source>
</reference>
<sequence>MNRTALAFAFHEQRTLKSFSMCAEFSVIFKDFQRLAIIENLFTYLYFHAETNCMIFNEIKDS</sequence>
<comment type="caution">
    <text evidence="1">The sequence shown here is derived from an EMBL/GenBank/DDBJ whole genome shotgun (WGS) entry which is preliminary data.</text>
</comment>
<evidence type="ECO:0000313" key="2">
    <source>
        <dbReference type="Proteomes" id="UP000859505"/>
    </source>
</evidence>
<reference evidence="1" key="1">
    <citation type="journal article" date="2018" name="Genome Biol.">
        <title>SKESA: strategic k-mer extension for scrupulous assemblies.</title>
        <authorList>
            <person name="Souvorov A."/>
            <person name="Agarwala R."/>
            <person name="Lipman D.J."/>
        </authorList>
    </citation>
    <scope>NUCLEOTIDE SEQUENCE</scope>
    <source>
        <strain evidence="1">OLC2673_Aeromonas</strain>
    </source>
</reference>
<dbReference type="AlphaFoldDB" id="A0AAD3YL12"/>
<organism evidence="1 2">
    <name type="scientific">Aeromonas hydrophila</name>
    <dbReference type="NCBI Taxonomy" id="644"/>
    <lineage>
        <taxon>Bacteria</taxon>
        <taxon>Pseudomonadati</taxon>
        <taxon>Pseudomonadota</taxon>
        <taxon>Gammaproteobacteria</taxon>
        <taxon>Aeromonadales</taxon>
        <taxon>Aeromonadaceae</taxon>
        <taxon>Aeromonas</taxon>
    </lineage>
</organism>
<evidence type="ECO:0000313" key="1">
    <source>
        <dbReference type="EMBL" id="HAT6345053.1"/>
    </source>
</evidence>
<accession>A0AAD3YL12</accession>
<dbReference type="Proteomes" id="UP000859505">
    <property type="component" value="Unassembled WGS sequence"/>
</dbReference>
<protein>
    <submittedName>
        <fullName evidence="1">Uncharacterized protein</fullName>
    </submittedName>
</protein>